<comment type="caution">
    <text evidence="2">The sequence shown here is derived from an EMBL/GenBank/DDBJ whole genome shotgun (WGS) entry which is preliminary data.</text>
</comment>
<dbReference type="EMBL" id="BPVZ01001421">
    <property type="protein sequence ID" value="GKV53478.1"/>
    <property type="molecule type" value="Genomic_DNA"/>
</dbReference>
<proteinExistence type="predicted"/>
<feature type="compositionally biased region" description="Polar residues" evidence="1">
    <location>
        <begin position="8"/>
        <end position="20"/>
    </location>
</feature>
<gene>
    <name evidence="2" type="ORF">SLEP1_g60000</name>
</gene>
<dbReference type="AlphaFoldDB" id="A0AAV5MVK3"/>
<keyword evidence="3" id="KW-1185">Reference proteome</keyword>
<sequence length="74" mass="8321">MVSPLSVDGNQDNPTCTTSRDSLHIPGGPVTRARARKMQEALNGLIEQIWVDNNMQQVNRRLDDYQGMVNIIQI</sequence>
<accession>A0AAV5MVK3</accession>
<evidence type="ECO:0000256" key="1">
    <source>
        <dbReference type="SAM" id="MobiDB-lite"/>
    </source>
</evidence>
<evidence type="ECO:0000313" key="3">
    <source>
        <dbReference type="Proteomes" id="UP001054252"/>
    </source>
</evidence>
<protein>
    <submittedName>
        <fullName evidence="2">Uncharacterized protein</fullName>
    </submittedName>
</protein>
<name>A0AAV5MVK3_9ROSI</name>
<evidence type="ECO:0000313" key="2">
    <source>
        <dbReference type="EMBL" id="GKV53478.1"/>
    </source>
</evidence>
<feature type="region of interest" description="Disordered" evidence="1">
    <location>
        <begin position="1"/>
        <end position="29"/>
    </location>
</feature>
<dbReference type="Proteomes" id="UP001054252">
    <property type="component" value="Unassembled WGS sequence"/>
</dbReference>
<organism evidence="2 3">
    <name type="scientific">Rubroshorea leprosula</name>
    <dbReference type="NCBI Taxonomy" id="152421"/>
    <lineage>
        <taxon>Eukaryota</taxon>
        <taxon>Viridiplantae</taxon>
        <taxon>Streptophyta</taxon>
        <taxon>Embryophyta</taxon>
        <taxon>Tracheophyta</taxon>
        <taxon>Spermatophyta</taxon>
        <taxon>Magnoliopsida</taxon>
        <taxon>eudicotyledons</taxon>
        <taxon>Gunneridae</taxon>
        <taxon>Pentapetalae</taxon>
        <taxon>rosids</taxon>
        <taxon>malvids</taxon>
        <taxon>Malvales</taxon>
        <taxon>Dipterocarpaceae</taxon>
        <taxon>Rubroshorea</taxon>
    </lineage>
</organism>
<reference evidence="2 3" key="1">
    <citation type="journal article" date="2021" name="Commun. Biol.">
        <title>The genome of Shorea leprosula (Dipterocarpaceae) highlights the ecological relevance of drought in aseasonal tropical rainforests.</title>
        <authorList>
            <person name="Ng K.K.S."/>
            <person name="Kobayashi M.J."/>
            <person name="Fawcett J.A."/>
            <person name="Hatakeyama M."/>
            <person name="Paape T."/>
            <person name="Ng C.H."/>
            <person name="Ang C.C."/>
            <person name="Tnah L.H."/>
            <person name="Lee C.T."/>
            <person name="Nishiyama T."/>
            <person name="Sese J."/>
            <person name="O'Brien M.J."/>
            <person name="Copetti D."/>
            <person name="Mohd Noor M.I."/>
            <person name="Ong R.C."/>
            <person name="Putra M."/>
            <person name="Sireger I.Z."/>
            <person name="Indrioko S."/>
            <person name="Kosugi Y."/>
            <person name="Izuno A."/>
            <person name="Isagi Y."/>
            <person name="Lee S.L."/>
            <person name="Shimizu K.K."/>
        </authorList>
    </citation>
    <scope>NUCLEOTIDE SEQUENCE [LARGE SCALE GENOMIC DNA]</scope>
    <source>
        <strain evidence="2">214</strain>
    </source>
</reference>